<keyword evidence="4 6" id="KW-0802">TPR repeat</keyword>
<keyword evidence="7" id="KW-0812">Transmembrane</keyword>
<dbReference type="SMART" id="SM00028">
    <property type="entry name" value="TPR"/>
    <property type="match status" value="5"/>
</dbReference>
<keyword evidence="9" id="KW-1185">Reference proteome</keyword>
<gene>
    <name evidence="8" type="ORF">ACFS6H_07565</name>
</gene>
<dbReference type="Gene3D" id="1.25.40.10">
    <property type="entry name" value="Tetratricopeptide repeat domain"/>
    <property type="match status" value="2"/>
</dbReference>
<protein>
    <recommendedName>
        <fullName evidence="10">Tetratricopeptide repeat-containing protein</fullName>
    </recommendedName>
</protein>
<evidence type="ECO:0000256" key="4">
    <source>
        <dbReference type="ARBA" id="ARBA00022803"/>
    </source>
</evidence>
<keyword evidence="7" id="KW-0472">Membrane</keyword>
<dbReference type="PANTHER" id="PTHR46630">
    <property type="entry name" value="TETRATRICOPEPTIDE REPEAT PROTEIN 29"/>
    <property type="match status" value="1"/>
</dbReference>
<evidence type="ECO:0008006" key="10">
    <source>
        <dbReference type="Google" id="ProtNLM"/>
    </source>
</evidence>
<dbReference type="SUPFAM" id="SSF46894">
    <property type="entry name" value="C-terminal effector domain of the bipartite response regulators"/>
    <property type="match status" value="1"/>
</dbReference>
<feature type="repeat" description="TPR" evidence="6">
    <location>
        <begin position="215"/>
        <end position="248"/>
    </location>
</feature>
<evidence type="ECO:0000256" key="7">
    <source>
        <dbReference type="SAM" id="Phobius"/>
    </source>
</evidence>
<dbReference type="InterPro" id="IPR036388">
    <property type="entry name" value="WH-like_DNA-bd_sf"/>
</dbReference>
<reference evidence="9" key="1">
    <citation type="journal article" date="2019" name="Int. J. Syst. Evol. Microbiol.">
        <title>The Global Catalogue of Microorganisms (GCM) 10K type strain sequencing project: providing services to taxonomists for standard genome sequencing and annotation.</title>
        <authorList>
            <consortium name="The Broad Institute Genomics Platform"/>
            <consortium name="The Broad Institute Genome Sequencing Center for Infectious Disease"/>
            <person name="Wu L."/>
            <person name="Ma J."/>
        </authorList>
    </citation>
    <scope>NUCLEOTIDE SEQUENCE [LARGE SCALE GENOMIC DNA]</scope>
    <source>
        <strain evidence="9">KCTC 23299</strain>
    </source>
</reference>
<dbReference type="EMBL" id="JBHUOZ010000001">
    <property type="protein sequence ID" value="MFD2919557.1"/>
    <property type="molecule type" value="Genomic_DNA"/>
</dbReference>
<evidence type="ECO:0000256" key="6">
    <source>
        <dbReference type="PROSITE-ProRule" id="PRU00339"/>
    </source>
</evidence>
<organism evidence="8 9">
    <name type="scientific">Terrimonas rubra</name>
    <dbReference type="NCBI Taxonomy" id="1035890"/>
    <lineage>
        <taxon>Bacteria</taxon>
        <taxon>Pseudomonadati</taxon>
        <taxon>Bacteroidota</taxon>
        <taxon>Chitinophagia</taxon>
        <taxon>Chitinophagales</taxon>
        <taxon>Chitinophagaceae</taxon>
        <taxon>Terrimonas</taxon>
    </lineage>
</organism>
<dbReference type="InterPro" id="IPR016032">
    <property type="entry name" value="Sig_transdc_resp-reg_C-effctor"/>
</dbReference>
<name>A0ABW6A473_9BACT</name>
<keyword evidence="7" id="KW-1133">Transmembrane helix</keyword>
<evidence type="ECO:0000256" key="3">
    <source>
        <dbReference type="ARBA" id="ARBA00022737"/>
    </source>
</evidence>
<keyword evidence="3" id="KW-0677">Repeat</keyword>
<dbReference type="RefSeq" id="WP_386096863.1">
    <property type="nucleotide sequence ID" value="NZ_JBHUOZ010000001.1"/>
</dbReference>
<dbReference type="SUPFAM" id="SSF48452">
    <property type="entry name" value="TPR-like"/>
    <property type="match status" value="1"/>
</dbReference>
<dbReference type="Gene3D" id="1.10.10.10">
    <property type="entry name" value="Winged helix-like DNA-binding domain superfamily/Winged helix DNA-binding domain"/>
    <property type="match status" value="1"/>
</dbReference>
<comment type="subcellular location">
    <subcellularLocation>
        <location evidence="1">Cytoplasm</location>
    </subcellularLocation>
</comment>
<evidence type="ECO:0000313" key="8">
    <source>
        <dbReference type="EMBL" id="MFD2919557.1"/>
    </source>
</evidence>
<evidence type="ECO:0000313" key="9">
    <source>
        <dbReference type="Proteomes" id="UP001597511"/>
    </source>
</evidence>
<dbReference type="Proteomes" id="UP001597511">
    <property type="component" value="Unassembled WGS sequence"/>
</dbReference>
<dbReference type="PROSITE" id="PS50005">
    <property type="entry name" value="TPR"/>
    <property type="match status" value="1"/>
</dbReference>
<keyword evidence="2" id="KW-0963">Cytoplasm</keyword>
<accession>A0ABW6A473</accession>
<evidence type="ECO:0000256" key="5">
    <source>
        <dbReference type="ARBA" id="ARBA00038253"/>
    </source>
</evidence>
<dbReference type="InterPro" id="IPR011990">
    <property type="entry name" value="TPR-like_helical_dom_sf"/>
</dbReference>
<comment type="caution">
    <text evidence="8">The sequence shown here is derived from an EMBL/GenBank/DDBJ whole genome shotgun (WGS) entry which is preliminary data.</text>
</comment>
<dbReference type="InterPro" id="IPR019734">
    <property type="entry name" value="TPR_rpt"/>
</dbReference>
<proteinExistence type="inferred from homology"/>
<dbReference type="InterPro" id="IPR051476">
    <property type="entry name" value="Bac_ResReg_Asp_Phosphatase"/>
</dbReference>
<dbReference type="PANTHER" id="PTHR46630:SF1">
    <property type="entry name" value="TETRATRICOPEPTIDE REPEAT PROTEIN 29"/>
    <property type="match status" value="1"/>
</dbReference>
<sequence length="571" mass="65025">MKNWVRCKKRPNLSGLYCSWLVWLGVFISYSLAAQSNIDSIRTELNKPGITKKEKISNLNRLAAFLNKDSTNQALVYAHEAYLLSLNENDKKGQVNSLLNLSEGYLYNDIYDQALQYGYSALDLAVLLKDTLLLANCNTNLGWIFYDTENVNFSLQYHREAYGLFKQKGALKNVALSLNAIGLIFQMKNENDSAKAYFEQSLQLAREQDLRSVISAALNNLGICENVAGNYHAAIAYFHNALTMKSATADLLSIAEIENQMAFSYLKLKNYHWADSLLKSSRSLIDRSSSNSKKEKLLDNLHIASQLFEVLGDYAKAFANLKEYTNISNQIISRNKSDVLATLKLKKEAQAKEDQIKELHVQKELRSFQRNALAAGIVLLIIIGILLYGRLRQKQKRQKELDAVKQQLIKQELDSTLSEKATLNEKLEYKNADLKSYALFIAQRNEMISQFIGELKGMNISASLPKETSGELDKVIRKFQKNLDVNSETQDFNLSVDETLKDFFYNLLQKYPGLTDNERRLCAQIRLNLSIKEIASLNNISVKSVEMARYRLRKHFGLQSQDNLGDFLKTF</sequence>
<evidence type="ECO:0000256" key="2">
    <source>
        <dbReference type="ARBA" id="ARBA00022490"/>
    </source>
</evidence>
<comment type="similarity">
    <text evidence="5">Belongs to the Rap family.</text>
</comment>
<evidence type="ECO:0000256" key="1">
    <source>
        <dbReference type="ARBA" id="ARBA00004496"/>
    </source>
</evidence>
<feature type="transmembrane region" description="Helical" evidence="7">
    <location>
        <begin position="372"/>
        <end position="389"/>
    </location>
</feature>